<name>A0ABP8MG14_9BACT</name>
<sequence length="57" mass="6427">MAKAYTIKTHLPIYLSLKAEPFITTPKTKRARYSCRALALIYTEAIAKYLYAASAQT</sequence>
<reference evidence="2" key="1">
    <citation type="journal article" date="2019" name="Int. J. Syst. Evol. Microbiol.">
        <title>The Global Catalogue of Microorganisms (GCM) 10K type strain sequencing project: providing services to taxonomists for standard genome sequencing and annotation.</title>
        <authorList>
            <consortium name="The Broad Institute Genomics Platform"/>
            <consortium name="The Broad Institute Genome Sequencing Center for Infectious Disease"/>
            <person name="Wu L."/>
            <person name="Ma J."/>
        </authorList>
    </citation>
    <scope>NUCLEOTIDE SEQUENCE [LARGE SCALE GENOMIC DNA]</scope>
    <source>
        <strain evidence="2">JCM 31921</strain>
    </source>
</reference>
<comment type="caution">
    <text evidence="1">The sequence shown here is derived from an EMBL/GenBank/DDBJ whole genome shotgun (WGS) entry which is preliminary data.</text>
</comment>
<dbReference type="Proteomes" id="UP001501410">
    <property type="component" value="Unassembled WGS sequence"/>
</dbReference>
<proteinExistence type="predicted"/>
<keyword evidence="2" id="KW-1185">Reference proteome</keyword>
<organism evidence="1 2">
    <name type="scientific">Rurimicrobium arvi</name>
    <dbReference type="NCBI Taxonomy" id="2049916"/>
    <lineage>
        <taxon>Bacteria</taxon>
        <taxon>Pseudomonadati</taxon>
        <taxon>Bacteroidota</taxon>
        <taxon>Chitinophagia</taxon>
        <taxon>Chitinophagales</taxon>
        <taxon>Chitinophagaceae</taxon>
        <taxon>Rurimicrobium</taxon>
    </lineage>
</organism>
<evidence type="ECO:0000313" key="2">
    <source>
        <dbReference type="Proteomes" id="UP001501410"/>
    </source>
</evidence>
<accession>A0ABP8MG14</accession>
<gene>
    <name evidence="1" type="ORF">GCM10023092_02120</name>
</gene>
<dbReference type="EMBL" id="BAABEZ010000001">
    <property type="protein sequence ID" value="GAA4448872.1"/>
    <property type="molecule type" value="Genomic_DNA"/>
</dbReference>
<evidence type="ECO:0000313" key="1">
    <source>
        <dbReference type="EMBL" id="GAA4448872.1"/>
    </source>
</evidence>
<protein>
    <submittedName>
        <fullName evidence="1">Uncharacterized protein</fullName>
    </submittedName>
</protein>